<proteinExistence type="predicted"/>
<dbReference type="AlphaFoldDB" id="A0A1R4FE39"/>
<protein>
    <submittedName>
        <fullName evidence="1">Uncharacterized protein</fullName>
    </submittedName>
</protein>
<accession>A0A1R4FE39</accession>
<organism evidence="1 2">
    <name type="scientific">Arthrobacter rhombi</name>
    <dbReference type="NCBI Taxonomy" id="71253"/>
    <lineage>
        <taxon>Bacteria</taxon>
        <taxon>Bacillati</taxon>
        <taxon>Actinomycetota</taxon>
        <taxon>Actinomycetes</taxon>
        <taxon>Micrococcales</taxon>
        <taxon>Micrococcaceae</taxon>
        <taxon>Arthrobacter</taxon>
    </lineage>
</organism>
<evidence type="ECO:0000313" key="2">
    <source>
        <dbReference type="Proteomes" id="UP000195913"/>
    </source>
</evidence>
<evidence type="ECO:0000313" key="1">
    <source>
        <dbReference type="EMBL" id="SJM54149.1"/>
    </source>
</evidence>
<reference evidence="1 2" key="1">
    <citation type="submission" date="2017-02" db="EMBL/GenBank/DDBJ databases">
        <authorList>
            <person name="Peterson S.W."/>
        </authorList>
    </citation>
    <scope>NUCLEOTIDE SEQUENCE [LARGE SCALE GENOMIC DNA]</scope>
    <source>
        <strain evidence="1 2">B Ar 00.02</strain>
    </source>
</reference>
<dbReference type="EMBL" id="FUHW01000015">
    <property type="protein sequence ID" value="SJM54149.1"/>
    <property type="molecule type" value="Genomic_DNA"/>
</dbReference>
<keyword evidence="2" id="KW-1185">Reference proteome</keyword>
<gene>
    <name evidence="1" type="ORF">FM101_03505</name>
</gene>
<dbReference type="Proteomes" id="UP000195913">
    <property type="component" value="Unassembled WGS sequence"/>
</dbReference>
<name>A0A1R4FE39_9MICC</name>
<sequence>MTTQGGAHGPVGGGVPLGLDGPLGHAIPLFWISVNWHCYHQTSIVLHPLQPRCVEPYE</sequence>